<gene>
    <name evidence="7" type="ORF">O3G_MSEX012860</name>
</gene>
<dbReference type="AlphaFoldDB" id="A0A922CX98"/>
<dbReference type="InterPro" id="IPR007889">
    <property type="entry name" value="HTH_Psq"/>
</dbReference>
<dbReference type="PANTHER" id="PTHR19303:SF73">
    <property type="entry name" value="PROTEIN PDC2"/>
    <property type="match status" value="1"/>
</dbReference>
<dbReference type="SUPFAM" id="SSF46689">
    <property type="entry name" value="Homeodomain-like"/>
    <property type="match status" value="2"/>
</dbReference>
<keyword evidence="3 4" id="KW-0539">Nucleus</keyword>
<dbReference type="InterPro" id="IPR009057">
    <property type="entry name" value="Homeodomain-like_sf"/>
</dbReference>
<dbReference type="InterPro" id="IPR004875">
    <property type="entry name" value="DDE_SF_endonuclease_dom"/>
</dbReference>
<evidence type="ECO:0000256" key="2">
    <source>
        <dbReference type="ARBA" id="ARBA00023125"/>
    </source>
</evidence>
<dbReference type="EMBL" id="JH668777">
    <property type="protein sequence ID" value="KAG6461794.1"/>
    <property type="molecule type" value="Genomic_DNA"/>
</dbReference>
<evidence type="ECO:0000313" key="8">
    <source>
        <dbReference type="Proteomes" id="UP000791440"/>
    </source>
</evidence>
<keyword evidence="2 4" id="KW-0238">DNA-binding</keyword>
<organism evidence="7 8">
    <name type="scientific">Manduca sexta</name>
    <name type="common">Tobacco hawkmoth</name>
    <name type="synonym">Tobacco hornworm</name>
    <dbReference type="NCBI Taxonomy" id="7130"/>
    <lineage>
        <taxon>Eukaryota</taxon>
        <taxon>Metazoa</taxon>
        <taxon>Ecdysozoa</taxon>
        <taxon>Arthropoda</taxon>
        <taxon>Hexapoda</taxon>
        <taxon>Insecta</taxon>
        <taxon>Pterygota</taxon>
        <taxon>Neoptera</taxon>
        <taxon>Endopterygota</taxon>
        <taxon>Lepidoptera</taxon>
        <taxon>Glossata</taxon>
        <taxon>Ditrysia</taxon>
        <taxon>Bombycoidea</taxon>
        <taxon>Sphingidae</taxon>
        <taxon>Sphinginae</taxon>
        <taxon>Sphingini</taxon>
        <taxon>Manduca</taxon>
    </lineage>
</organism>
<dbReference type="Pfam" id="PF03221">
    <property type="entry name" value="HTH_Tnp_Tc5"/>
    <property type="match status" value="1"/>
</dbReference>
<dbReference type="GO" id="GO:0003677">
    <property type="term" value="F:DNA binding"/>
    <property type="evidence" value="ECO:0007669"/>
    <property type="project" value="UniProtKB-UniRule"/>
</dbReference>
<keyword evidence="8" id="KW-1185">Reference proteome</keyword>
<dbReference type="InterPro" id="IPR006600">
    <property type="entry name" value="HTH_CenpB_DNA-bd_dom"/>
</dbReference>
<dbReference type="Gene3D" id="1.10.10.60">
    <property type="entry name" value="Homeodomain-like"/>
    <property type="match status" value="2"/>
</dbReference>
<dbReference type="Proteomes" id="UP000791440">
    <property type="component" value="Unassembled WGS sequence"/>
</dbReference>
<evidence type="ECO:0000313" key="7">
    <source>
        <dbReference type="EMBL" id="KAG6461794.1"/>
    </source>
</evidence>
<evidence type="ECO:0008006" key="9">
    <source>
        <dbReference type="Google" id="ProtNLM"/>
    </source>
</evidence>
<reference evidence="7" key="1">
    <citation type="journal article" date="2016" name="Insect Biochem. Mol. Biol.">
        <title>Multifaceted biological insights from a draft genome sequence of the tobacco hornworm moth, Manduca sexta.</title>
        <authorList>
            <person name="Kanost M.R."/>
            <person name="Arrese E.L."/>
            <person name="Cao X."/>
            <person name="Chen Y.R."/>
            <person name="Chellapilla S."/>
            <person name="Goldsmith M.R."/>
            <person name="Grosse-Wilde E."/>
            <person name="Heckel D.G."/>
            <person name="Herndon N."/>
            <person name="Jiang H."/>
            <person name="Papanicolaou A."/>
            <person name="Qu J."/>
            <person name="Soulages J.L."/>
            <person name="Vogel H."/>
            <person name="Walters J."/>
            <person name="Waterhouse R.M."/>
            <person name="Ahn S.J."/>
            <person name="Almeida F.C."/>
            <person name="An C."/>
            <person name="Aqrawi P."/>
            <person name="Bretschneider A."/>
            <person name="Bryant W.B."/>
            <person name="Bucks S."/>
            <person name="Chao H."/>
            <person name="Chevignon G."/>
            <person name="Christen J.M."/>
            <person name="Clarke D.F."/>
            <person name="Dittmer N.T."/>
            <person name="Ferguson L.C.F."/>
            <person name="Garavelou S."/>
            <person name="Gordon K.H.J."/>
            <person name="Gunaratna R.T."/>
            <person name="Han Y."/>
            <person name="Hauser F."/>
            <person name="He Y."/>
            <person name="Heidel-Fischer H."/>
            <person name="Hirsh A."/>
            <person name="Hu Y."/>
            <person name="Jiang H."/>
            <person name="Kalra D."/>
            <person name="Klinner C."/>
            <person name="Konig C."/>
            <person name="Kovar C."/>
            <person name="Kroll A.R."/>
            <person name="Kuwar S.S."/>
            <person name="Lee S.L."/>
            <person name="Lehman R."/>
            <person name="Li K."/>
            <person name="Li Z."/>
            <person name="Liang H."/>
            <person name="Lovelace S."/>
            <person name="Lu Z."/>
            <person name="Mansfield J.H."/>
            <person name="McCulloch K.J."/>
            <person name="Mathew T."/>
            <person name="Morton B."/>
            <person name="Muzny D.M."/>
            <person name="Neunemann D."/>
            <person name="Ongeri F."/>
            <person name="Pauchet Y."/>
            <person name="Pu L.L."/>
            <person name="Pyrousis I."/>
            <person name="Rao X.J."/>
            <person name="Redding A."/>
            <person name="Roesel C."/>
            <person name="Sanchez-Gracia A."/>
            <person name="Schaack S."/>
            <person name="Shukla A."/>
            <person name="Tetreau G."/>
            <person name="Wang Y."/>
            <person name="Xiong G.H."/>
            <person name="Traut W."/>
            <person name="Walsh T.K."/>
            <person name="Worley K.C."/>
            <person name="Wu D."/>
            <person name="Wu W."/>
            <person name="Wu Y.Q."/>
            <person name="Zhang X."/>
            <person name="Zou Z."/>
            <person name="Zucker H."/>
            <person name="Briscoe A.D."/>
            <person name="Burmester T."/>
            <person name="Clem R.J."/>
            <person name="Feyereisen R."/>
            <person name="Grimmelikhuijzen C.J.P."/>
            <person name="Hamodrakas S.J."/>
            <person name="Hansson B.S."/>
            <person name="Huguet E."/>
            <person name="Jermiin L.S."/>
            <person name="Lan Q."/>
            <person name="Lehman H.K."/>
            <person name="Lorenzen M."/>
            <person name="Merzendorfer H."/>
            <person name="Michalopoulos I."/>
            <person name="Morton D.B."/>
            <person name="Muthukrishnan S."/>
            <person name="Oakeshott J.G."/>
            <person name="Palmer W."/>
            <person name="Park Y."/>
            <person name="Passarelli A.L."/>
            <person name="Rozas J."/>
            <person name="Schwartz L.M."/>
            <person name="Smith W."/>
            <person name="Southgate A."/>
            <person name="Vilcinskas A."/>
            <person name="Vogt R."/>
            <person name="Wang P."/>
            <person name="Werren J."/>
            <person name="Yu X.Q."/>
            <person name="Zhou J.J."/>
            <person name="Brown S.J."/>
            <person name="Scherer S.E."/>
            <person name="Richards S."/>
            <person name="Blissard G.W."/>
        </authorList>
    </citation>
    <scope>NUCLEOTIDE SEQUENCE</scope>
</reference>
<protein>
    <recommendedName>
        <fullName evidence="9">Tigger transposable element-derived protein 4</fullName>
    </recommendedName>
</protein>
<dbReference type="Gene3D" id="3.30.420.10">
    <property type="entry name" value="Ribonuclease H-like superfamily/Ribonuclease H"/>
    <property type="match status" value="1"/>
</dbReference>
<evidence type="ECO:0000256" key="1">
    <source>
        <dbReference type="ARBA" id="ARBA00004123"/>
    </source>
</evidence>
<dbReference type="PANTHER" id="PTHR19303">
    <property type="entry name" value="TRANSPOSON"/>
    <property type="match status" value="1"/>
</dbReference>
<feature type="domain" description="HTH psq-type" evidence="5">
    <location>
        <begin position="17"/>
        <end position="63"/>
    </location>
</feature>
<feature type="domain" description="HTH CENPB-type" evidence="6">
    <location>
        <begin position="73"/>
        <end position="144"/>
    </location>
</feature>
<feature type="DNA-binding region" description="H-T-H motif" evidence="4">
    <location>
        <begin position="39"/>
        <end position="59"/>
    </location>
</feature>
<accession>A0A922CX98</accession>
<dbReference type="PROSITE" id="PS51253">
    <property type="entry name" value="HTH_CENPB"/>
    <property type="match status" value="1"/>
</dbReference>
<sequence length="524" mass="60191">MYIRTYVCIVKEMSSQRRKAFTIEEKGAIICRLENGESNSSLAKEFGVGHSTISMIFKNKNRIKQSFNSNVLKPKRLRKSRQENVDEALIQWFKIMRNKRIPISGPMLQEKANVFAARFGILDFNCSASWISRFKVRHNIVAGKIVGESSSVDQNSTTNWLTSVWPNLRRQFSDDEIFNADETGLFYKLMPDKTLKFKGENCSGGKLSKDRITVMVAANMSGTEKKKLLIIGKSQKPRCFSSVKSLPVDYANNRRAWMTSEIFEKWLRDWDRDLMKKKKNILLLVDNCPAHPNVTDLKSITLAFLPPNTTSVLQPMDQGIIRSLKTNFRKNLVLKMINCLDANKNNSSTKITVLDAILMVNDAWNKMSQSTIHNCFKHVGFIESHDGFPIQIEHEFDEEDDVPLSLWARNLNSDSLAAPEMWEDYVDVDRALLTSEELTDENIVQNINAKEQRESDGEEEIEEEPLPTAEEAFKAAELLSRFVHSNIENDNLTIAMSSIHNRIRDCFYNKIKKQKQTKITDYLH</sequence>
<dbReference type="PROSITE" id="PS50960">
    <property type="entry name" value="HTH_PSQ"/>
    <property type="match status" value="1"/>
</dbReference>
<dbReference type="Pfam" id="PF04218">
    <property type="entry name" value="CENP-B_N"/>
    <property type="match status" value="1"/>
</dbReference>
<evidence type="ECO:0000256" key="3">
    <source>
        <dbReference type="ARBA" id="ARBA00023242"/>
    </source>
</evidence>
<evidence type="ECO:0000259" key="5">
    <source>
        <dbReference type="PROSITE" id="PS50960"/>
    </source>
</evidence>
<dbReference type="GO" id="GO:0005634">
    <property type="term" value="C:nucleus"/>
    <property type="evidence" value="ECO:0007669"/>
    <property type="project" value="UniProtKB-SubCell"/>
</dbReference>
<comment type="caution">
    <text evidence="7">The sequence shown here is derived from an EMBL/GenBank/DDBJ whole genome shotgun (WGS) entry which is preliminary data.</text>
</comment>
<proteinExistence type="predicted"/>
<evidence type="ECO:0000256" key="4">
    <source>
        <dbReference type="PROSITE-ProRule" id="PRU00320"/>
    </source>
</evidence>
<dbReference type="OrthoDB" id="125347at2759"/>
<reference evidence="7" key="2">
    <citation type="submission" date="2020-12" db="EMBL/GenBank/DDBJ databases">
        <authorList>
            <person name="Kanost M."/>
        </authorList>
    </citation>
    <scope>NUCLEOTIDE SEQUENCE</scope>
</reference>
<name>A0A922CX98_MANSE</name>
<comment type="subcellular location">
    <subcellularLocation>
        <location evidence="1 4">Nucleus</location>
    </subcellularLocation>
</comment>
<dbReference type="SMART" id="SM00674">
    <property type="entry name" value="CENPB"/>
    <property type="match status" value="1"/>
</dbReference>
<evidence type="ECO:0000259" key="6">
    <source>
        <dbReference type="PROSITE" id="PS51253"/>
    </source>
</evidence>
<dbReference type="Pfam" id="PF03184">
    <property type="entry name" value="DDE_1"/>
    <property type="match status" value="1"/>
</dbReference>
<dbReference type="InterPro" id="IPR036397">
    <property type="entry name" value="RNaseH_sf"/>
</dbReference>
<dbReference type="InterPro" id="IPR050863">
    <property type="entry name" value="CenT-Element_Derived"/>
</dbReference>